<evidence type="ECO:0000256" key="7">
    <source>
        <dbReference type="RuleBase" id="RU365066"/>
    </source>
</evidence>
<keyword evidence="5 7" id="KW-1133">Transmembrane helix</keyword>
<feature type="transmembrane region" description="Helical" evidence="7">
    <location>
        <begin position="285"/>
        <end position="303"/>
    </location>
</feature>
<comment type="function">
    <text evidence="7">Involved in the lipid remodeling steps of GPI-anchor maturation.</text>
</comment>
<evidence type="ECO:0000313" key="9">
    <source>
        <dbReference type="Proteomes" id="UP000289738"/>
    </source>
</evidence>
<evidence type="ECO:0000256" key="6">
    <source>
        <dbReference type="ARBA" id="ARBA00023136"/>
    </source>
</evidence>
<protein>
    <recommendedName>
        <fullName evidence="7">Post-GPI attachment to proteins factor 3</fullName>
    </recommendedName>
</protein>
<accession>A0A445CED5</accession>
<dbReference type="GO" id="GO:0000139">
    <property type="term" value="C:Golgi membrane"/>
    <property type="evidence" value="ECO:0007669"/>
    <property type="project" value="UniProtKB-SubCell"/>
</dbReference>
<gene>
    <name evidence="8" type="ORF">Ahy_A07g035762</name>
</gene>
<evidence type="ECO:0000256" key="3">
    <source>
        <dbReference type="ARBA" id="ARBA00022692"/>
    </source>
</evidence>
<evidence type="ECO:0000256" key="2">
    <source>
        <dbReference type="ARBA" id="ARBA00022502"/>
    </source>
</evidence>
<dbReference type="PANTHER" id="PTHR13148">
    <property type="entry name" value="PER1-RELATED"/>
    <property type="match status" value="1"/>
</dbReference>
<keyword evidence="3 7" id="KW-0812">Transmembrane</keyword>
<keyword evidence="2 7" id="KW-0337">GPI-anchor biosynthesis</keyword>
<dbReference type="Proteomes" id="UP000289738">
    <property type="component" value="Chromosome A07"/>
</dbReference>
<keyword evidence="7" id="KW-0333">Golgi apparatus</keyword>
<sequence length="353" mass="39837">MFATTKMLDCCYVAAFLLVLSSSIPVLNASAGDADQNYRSCVTECGETGCVGGKCFPECTISLNGVPLNHSRNLIEKLIVQWKKGSCKNNCQYHCMIDREEKRALLDHHDPIKYNGKWPYKCIYGIQEPASVALLALNLAMHFHGWVSFISLLKNKLPLKVGKKAHYGYAGLWHVYGFLSVNAFFWCAVHHSRDMELTEKLDHSSTVALVGFSLILAILRTLNISNEANRVMISAPLTSFVTTHILYNCFMLDFGWNKTICQVLIVMQLTVWTIWGVINQHPSRWKVLLVIFGSIVSLLLQAFDFPPYQGLIDAHALSLASTVPFAYLWWSFVRDDAEFLASKRAKRSKMKSK</sequence>
<evidence type="ECO:0000256" key="5">
    <source>
        <dbReference type="ARBA" id="ARBA00022989"/>
    </source>
</evidence>
<keyword evidence="6 7" id="KW-0472">Membrane</keyword>
<name>A0A445CED5_ARAHY</name>
<reference evidence="8 9" key="1">
    <citation type="submission" date="2019-01" db="EMBL/GenBank/DDBJ databases">
        <title>Sequencing of cultivated peanut Arachis hypogaea provides insights into genome evolution and oil improvement.</title>
        <authorList>
            <person name="Chen X."/>
        </authorList>
    </citation>
    <scope>NUCLEOTIDE SEQUENCE [LARGE SCALE GENOMIC DNA]</scope>
    <source>
        <strain evidence="9">cv. Fuhuasheng</strain>
        <tissue evidence="8">Leaves</tissue>
    </source>
</reference>
<feature type="transmembrane region" description="Helical" evidence="7">
    <location>
        <begin position="315"/>
        <end position="333"/>
    </location>
</feature>
<feature type="signal peptide" evidence="7">
    <location>
        <begin position="1"/>
        <end position="29"/>
    </location>
</feature>
<feature type="chain" id="PRO_5018824080" description="Post-GPI attachment to proteins factor 3" evidence="7">
    <location>
        <begin position="30"/>
        <end position="353"/>
    </location>
</feature>
<proteinExistence type="inferred from homology"/>
<evidence type="ECO:0000256" key="4">
    <source>
        <dbReference type="ARBA" id="ARBA00022729"/>
    </source>
</evidence>
<dbReference type="OrthoDB" id="419770at2759"/>
<feature type="transmembrane region" description="Helical" evidence="7">
    <location>
        <begin position="259"/>
        <end position="278"/>
    </location>
</feature>
<dbReference type="GO" id="GO:0016788">
    <property type="term" value="F:hydrolase activity, acting on ester bonds"/>
    <property type="evidence" value="ECO:0007669"/>
    <property type="project" value="TreeGrafter"/>
</dbReference>
<dbReference type="GO" id="GO:0005789">
    <property type="term" value="C:endoplasmic reticulum membrane"/>
    <property type="evidence" value="ECO:0007669"/>
    <property type="project" value="TreeGrafter"/>
</dbReference>
<comment type="similarity">
    <text evidence="7">Belongs to the PGAP3 family.</text>
</comment>
<keyword evidence="9" id="KW-1185">Reference proteome</keyword>
<dbReference type="InterPro" id="IPR007217">
    <property type="entry name" value="Per1-like"/>
</dbReference>
<comment type="caution">
    <text evidence="8">The sequence shown here is derived from an EMBL/GenBank/DDBJ whole genome shotgun (WGS) entry which is preliminary data.</text>
</comment>
<organism evidence="8 9">
    <name type="scientific">Arachis hypogaea</name>
    <name type="common">Peanut</name>
    <dbReference type="NCBI Taxonomy" id="3818"/>
    <lineage>
        <taxon>Eukaryota</taxon>
        <taxon>Viridiplantae</taxon>
        <taxon>Streptophyta</taxon>
        <taxon>Embryophyta</taxon>
        <taxon>Tracheophyta</taxon>
        <taxon>Spermatophyta</taxon>
        <taxon>Magnoliopsida</taxon>
        <taxon>eudicotyledons</taxon>
        <taxon>Gunneridae</taxon>
        <taxon>Pentapetalae</taxon>
        <taxon>rosids</taxon>
        <taxon>fabids</taxon>
        <taxon>Fabales</taxon>
        <taxon>Fabaceae</taxon>
        <taxon>Papilionoideae</taxon>
        <taxon>50 kb inversion clade</taxon>
        <taxon>dalbergioids sensu lato</taxon>
        <taxon>Dalbergieae</taxon>
        <taxon>Pterocarpus clade</taxon>
        <taxon>Arachis</taxon>
    </lineage>
</organism>
<evidence type="ECO:0000313" key="8">
    <source>
        <dbReference type="EMBL" id="RYR49316.1"/>
    </source>
</evidence>
<dbReference type="Pfam" id="PF04080">
    <property type="entry name" value="Per1"/>
    <property type="match status" value="1"/>
</dbReference>
<feature type="transmembrane region" description="Helical" evidence="7">
    <location>
        <begin position="132"/>
        <end position="153"/>
    </location>
</feature>
<dbReference type="Gramene" id="arahy.Tifrunner.gnm2.ann2.Ah07g189500.1">
    <property type="protein sequence ID" value="arahy.Tifrunner.gnm2.ann2.Ah07g189500.1-CDS"/>
    <property type="gene ID" value="arahy.Tifrunner.gnm2.ann2.Ah07g189500"/>
</dbReference>
<dbReference type="GO" id="GO:0006506">
    <property type="term" value="P:GPI anchor biosynthetic process"/>
    <property type="evidence" value="ECO:0007669"/>
    <property type="project" value="UniProtKB-KW"/>
</dbReference>
<comment type="subcellular location">
    <subcellularLocation>
        <location evidence="1">Endomembrane system</location>
        <topology evidence="1">Multi-pass membrane protein</topology>
    </subcellularLocation>
    <subcellularLocation>
        <location evidence="7">Golgi apparatus membrane</location>
        <topology evidence="7">Multi-pass membrane protein</topology>
    </subcellularLocation>
</comment>
<dbReference type="STRING" id="3818.A0A445CED5"/>
<dbReference type="AlphaFoldDB" id="A0A445CED5"/>
<dbReference type="EMBL" id="SDMP01000007">
    <property type="protein sequence ID" value="RYR49316.1"/>
    <property type="molecule type" value="Genomic_DNA"/>
</dbReference>
<feature type="transmembrane region" description="Helical" evidence="7">
    <location>
        <begin position="206"/>
        <end position="224"/>
    </location>
</feature>
<dbReference type="PANTHER" id="PTHR13148:SF0">
    <property type="entry name" value="POST-GPI ATTACHMENT TO PROTEINS FACTOR 3"/>
    <property type="match status" value="1"/>
</dbReference>
<comment type="caution">
    <text evidence="7">Lacks conserved residue(s) required for the propagation of feature annotation.</text>
</comment>
<keyword evidence="4 7" id="KW-0732">Signal</keyword>
<feature type="transmembrane region" description="Helical" evidence="7">
    <location>
        <begin position="165"/>
        <end position="186"/>
    </location>
</feature>
<evidence type="ECO:0000256" key="1">
    <source>
        <dbReference type="ARBA" id="ARBA00004127"/>
    </source>
</evidence>